<keyword evidence="1" id="KW-0732">Signal</keyword>
<organism evidence="2 3">
    <name type="scientific">Cynara cardunculus var. scolymus</name>
    <name type="common">Globe artichoke</name>
    <name type="synonym">Cynara scolymus</name>
    <dbReference type="NCBI Taxonomy" id="59895"/>
    <lineage>
        <taxon>Eukaryota</taxon>
        <taxon>Viridiplantae</taxon>
        <taxon>Streptophyta</taxon>
        <taxon>Embryophyta</taxon>
        <taxon>Tracheophyta</taxon>
        <taxon>Spermatophyta</taxon>
        <taxon>Magnoliopsida</taxon>
        <taxon>eudicotyledons</taxon>
        <taxon>Gunneridae</taxon>
        <taxon>Pentapetalae</taxon>
        <taxon>asterids</taxon>
        <taxon>campanulids</taxon>
        <taxon>Asterales</taxon>
        <taxon>Asteraceae</taxon>
        <taxon>Carduoideae</taxon>
        <taxon>Cardueae</taxon>
        <taxon>Carduinae</taxon>
        <taxon>Cynara</taxon>
    </lineage>
</organism>
<reference evidence="2 3" key="1">
    <citation type="journal article" date="2016" name="Sci. Rep.">
        <title>The genome sequence of the outbreeding globe artichoke constructed de novo incorporating a phase-aware low-pass sequencing strategy of F1 progeny.</title>
        <authorList>
            <person name="Scaglione D."/>
            <person name="Reyes-Chin-Wo S."/>
            <person name="Acquadro A."/>
            <person name="Froenicke L."/>
            <person name="Portis E."/>
            <person name="Beitel C."/>
            <person name="Tirone M."/>
            <person name="Mauro R."/>
            <person name="Lo Monaco A."/>
            <person name="Mauromicale G."/>
            <person name="Faccioli P."/>
            <person name="Cattivelli L."/>
            <person name="Rieseberg L."/>
            <person name="Michelmore R."/>
            <person name="Lanteri S."/>
        </authorList>
    </citation>
    <scope>NUCLEOTIDE SEQUENCE [LARGE SCALE GENOMIC DNA]</scope>
    <source>
        <strain evidence="2">2C</strain>
    </source>
</reference>
<dbReference type="AlphaFoldDB" id="A0A103FKE1"/>
<name>A0A103FKE1_CYNCS</name>
<sequence>MILVSCQLFFCLFFFFIPFLSSGADTLVVNQSLSGDQTLVSRAGIFELGFFKPESDWNLSDSSGGCVRKTKLDCTVKAEKLGFITISSSDLATNPAKINTKVLVAALALDSTKKGLKDK</sequence>
<comment type="caution">
    <text evidence="2">The sequence shown here is derived from an EMBL/GenBank/DDBJ whole genome shotgun (WGS) entry which is preliminary data.</text>
</comment>
<protein>
    <submittedName>
        <fullName evidence="2">Uncharacterized protein</fullName>
    </submittedName>
</protein>
<gene>
    <name evidence="2" type="ORF">Ccrd_023949</name>
</gene>
<feature type="signal peptide" evidence="1">
    <location>
        <begin position="1"/>
        <end position="23"/>
    </location>
</feature>
<dbReference type="EMBL" id="LEKV01010460">
    <property type="protein sequence ID" value="KVE54481.1"/>
    <property type="molecule type" value="Genomic_DNA"/>
</dbReference>
<evidence type="ECO:0000313" key="2">
    <source>
        <dbReference type="EMBL" id="KVE54481.1"/>
    </source>
</evidence>
<feature type="non-terminal residue" evidence="2">
    <location>
        <position position="1"/>
    </location>
</feature>
<proteinExistence type="predicted"/>
<dbReference type="Gramene" id="KVE54481">
    <property type="protein sequence ID" value="KVE54481"/>
    <property type="gene ID" value="Ccrd_023949"/>
</dbReference>
<accession>A0A103FKE1</accession>
<keyword evidence="3" id="KW-1185">Reference proteome</keyword>
<dbReference type="Proteomes" id="UP000243975">
    <property type="component" value="Unassembled WGS sequence"/>
</dbReference>
<evidence type="ECO:0000313" key="3">
    <source>
        <dbReference type="Proteomes" id="UP000243975"/>
    </source>
</evidence>
<feature type="chain" id="PRO_5007115481" evidence="1">
    <location>
        <begin position="24"/>
        <end position="119"/>
    </location>
</feature>
<evidence type="ECO:0000256" key="1">
    <source>
        <dbReference type="SAM" id="SignalP"/>
    </source>
</evidence>